<evidence type="ECO:0000256" key="3">
    <source>
        <dbReference type="ARBA" id="ARBA00022471"/>
    </source>
</evidence>
<evidence type="ECO:0000313" key="7">
    <source>
        <dbReference type="EMBL" id="CAI0396671.1"/>
    </source>
</evidence>
<proteinExistence type="inferred from homology"/>
<dbReference type="PANTHER" id="PTHR31232">
    <property type="match status" value="1"/>
</dbReference>
<comment type="caution">
    <text evidence="7">The sequence shown here is derived from an EMBL/GenBank/DDBJ whole genome shotgun (WGS) entry which is preliminary data.</text>
</comment>
<protein>
    <recommendedName>
        <fullName evidence="6">S-protein homolog</fullName>
    </recommendedName>
</protein>
<keyword evidence="4 6" id="KW-0964">Secreted</keyword>
<gene>
    <name evidence="7" type="ORF">LITE_LOCUS9238</name>
</gene>
<evidence type="ECO:0000256" key="6">
    <source>
        <dbReference type="RuleBase" id="RU367044"/>
    </source>
</evidence>
<dbReference type="AlphaFoldDB" id="A0AAV0IGQ1"/>
<dbReference type="GO" id="GO:0060320">
    <property type="term" value="P:rejection of self pollen"/>
    <property type="evidence" value="ECO:0007669"/>
    <property type="project" value="UniProtKB-KW"/>
</dbReference>
<comment type="subcellular location">
    <subcellularLocation>
        <location evidence="1 6">Secreted</location>
    </subcellularLocation>
</comment>
<sequence>MRKQQLFLAALTMIIILHARRATSSGRMVDVKNELSHKILIAHCGSKDDDLEGHVVLVGSSLRWGFGAVRDTLYWCNMAVEDRRLSFTAYDGNDRHISRHDVSWAVRDDGAHLLNRDGSEEQSYRREWSNNNG</sequence>
<keyword evidence="8" id="KW-1185">Reference proteome</keyword>
<name>A0AAV0IGQ1_9ROSI</name>
<dbReference type="Proteomes" id="UP001154282">
    <property type="component" value="Unassembled WGS sequence"/>
</dbReference>
<comment type="similarity">
    <text evidence="2 6">Belongs to the plant self-incompatibility (S1) protein family.</text>
</comment>
<dbReference type="PANTHER" id="PTHR31232:SF156">
    <property type="entry name" value="PLANT SELF-INCOMPATIBILITY PROTEIN S1 FAMILY-RELATED"/>
    <property type="match status" value="1"/>
</dbReference>
<feature type="chain" id="PRO_5043101608" description="S-protein homolog" evidence="6">
    <location>
        <begin position="26"/>
        <end position="133"/>
    </location>
</feature>
<evidence type="ECO:0000256" key="5">
    <source>
        <dbReference type="ARBA" id="ARBA00022729"/>
    </source>
</evidence>
<keyword evidence="5 6" id="KW-0732">Signal</keyword>
<dbReference type="Pfam" id="PF05938">
    <property type="entry name" value="Self-incomp_S1"/>
    <property type="match status" value="1"/>
</dbReference>
<evidence type="ECO:0000313" key="8">
    <source>
        <dbReference type="Proteomes" id="UP001154282"/>
    </source>
</evidence>
<evidence type="ECO:0000256" key="2">
    <source>
        <dbReference type="ARBA" id="ARBA00005581"/>
    </source>
</evidence>
<dbReference type="GO" id="GO:0005576">
    <property type="term" value="C:extracellular region"/>
    <property type="evidence" value="ECO:0007669"/>
    <property type="project" value="UniProtKB-SubCell"/>
</dbReference>
<feature type="signal peptide" evidence="6">
    <location>
        <begin position="1"/>
        <end position="25"/>
    </location>
</feature>
<reference evidence="7" key="1">
    <citation type="submission" date="2022-08" db="EMBL/GenBank/DDBJ databases">
        <authorList>
            <person name="Gutierrez-Valencia J."/>
        </authorList>
    </citation>
    <scope>NUCLEOTIDE SEQUENCE</scope>
</reference>
<organism evidence="7 8">
    <name type="scientific">Linum tenue</name>
    <dbReference type="NCBI Taxonomy" id="586396"/>
    <lineage>
        <taxon>Eukaryota</taxon>
        <taxon>Viridiplantae</taxon>
        <taxon>Streptophyta</taxon>
        <taxon>Embryophyta</taxon>
        <taxon>Tracheophyta</taxon>
        <taxon>Spermatophyta</taxon>
        <taxon>Magnoliopsida</taxon>
        <taxon>eudicotyledons</taxon>
        <taxon>Gunneridae</taxon>
        <taxon>Pentapetalae</taxon>
        <taxon>rosids</taxon>
        <taxon>fabids</taxon>
        <taxon>Malpighiales</taxon>
        <taxon>Linaceae</taxon>
        <taxon>Linum</taxon>
    </lineage>
</organism>
<keyword evidence="3 6" id="KW-0713">Self-incompatibility</keyword>
<dbReference type="InterPro" id="IPR010264">
    <property type="entry name" value="Self-incomp_S1"/>
</dbReference>
<accession>A0AAV0IGQ1</accession>
<evidence type="ECO:0000256" key="4">
    <source>
        <dbReference type="ARBA" id="ARBA00022525"/>
    </source>
</evidence>
<evidence type="ECO:0000256" key="1">
    <source>
        <dbReference type="ARBA" id="ARBA00004613"/>
    </source>
</evidence>
<dbReference type="EMBL" id="CAMGYJ010000003">
    <property type="protein sequence ID" value="CAI0396671.1"/>
    <property type="molecule type" value="Genomic_DNA"/>
</dbReference>